<sequence length="184" mass="20842">MTGVVQKTQDINYVYSSPYIDNLDREAINTAQRPNKLVSNVCYSAADDKCEFTNWNQVEVILMRLDPSETQKKLAYKNAAKISPGSWRVAIGKTGFHLIDFLVSRRQFVLSRHVLSNKRSVLDTESLENKRQKLHETEFVVVSGGGTSQEQIREEQRSDEALGTSSTLLSLLDAPENRQSPFDF</sequence>
<proteinExistence type="predicted"/>
<dbReference type="Proteomes" id="UP000078544">
    <property type="component" value="Unassembled WGS sequence"/>
</dbReference>
<gene>
    <name evidence="2" type="ORF">AAL_05353</name>
</gene>
<dbReference type="AlphaFoldDB" id="A0A168AUT3"/>
<comment type="caution">
    <text evidence="2">The sequence shown here is derived from an EMBL/GenBank/DDBJ whole genome shotgun (WGS) entry which is preliminary data.</text>
</comment>
<keyword evidence="3" id="KW-1185">Reference proteome</keyword>
<protein>
    <submittedName>
        <fullName evidence="2">Uncharacterized protein</fullName>
    </submittedName>
</protein>
<reference evidence="2 3" key="1">
    <citation type="journal article" date="2016" name="Genome Biol. Evol.">
        <title>Divergent and convergent evolution of fungal pathogenicity.</title>
        <authorList>
            <person name="Shang Y."/>
            <person name="Xiao G."/>
            <person name="Zheng P."/>
            <person name="Cen K."/>
            <person name="Zhan S."/>
            <person name="Wang C."/>
        </authorList>
    </citation>
    <scope>NUCLEOTIDE SEQUENCE [LARGE SCALE GENOMIC DNA]</scope>
    <source>
        <strain evidence="2 3">RCEF 2490</strain>
    </source>
</reference>
<organism evidence="2 3">
    <name type="scientific">Moelleriella libera RCEF 2490</name>
    <dbReference type="NCBI Taxonomy" id="1081109"/>
    <lineage>
        <taxon>Eukaryota</taxon>
        <taxon>Fungi</taxon>
        <taxon>Dikarya</taxon>
        <taxon>Ascomycota</taxon>
        <taxon>Pezizomycotina</taxon>
        <taxon>Sordariomycetes</taxon>
        <taxon>Hypocreomycetidae</taxon>
        <taxon>Hypocreales</taxon>
        <taxon>Clavicipitaceae</taxon>
        <taxon>Moelleriella</taxon>
    </lineage>
</organism>
<feature type="compositionally biased region" description="Basic and acidic residues" evidence="1">
    <location>
        <begin position="151"/>
        <end position="160"/>
    </location>
</feature>
<dbReference type="EMBL" id="AZGY01000011">
    <property type="protein sequence ID" value="KZZ94386.1"/>
    <property type="molecule type" value="Genomic_DNA"/>
</dbReference>
<evidence type="ECO:0000313" key="3">
    <source>
        <dbReference type="Proteomes" id="UP000078544"/>
    </source>
</evidence>
<feature type="region of interest" description="Disordered" evidence="1">
    <location>
        <begin position="145"/>
        <end position="164"/>
    </location>
</feature>
<name>A0A168AUT3_9HYPO</name>
<evidence type="ECO:0000313" key="2">
    <source>
        <dbReference type="EMBL" id="KZZ94386.1"/>
    </source>
</evidence>
<evidence type="ECO:0000256" key="1">
    <source>
        <dbReference type="SAM" id="MobiDB-lite"/>
    </source>
</evidence>
<accession>A0A168AUT3</accession>